<evidence type="ECO:0000313" key="3">
    <source>
        <dbReference type="Proteomes" id="UP000785625"/>
    </source>
</evidence>
<reference evidence="2 3" key="1">
    <citation type="journal article" date="2021" name="Sci. Rep.">
        <title>The distribution of antibiotic resistance genes in chicken gut microbiota commensals.</title>
        <authorList>
            <person name="Juricova H."/>
            <person name="Matiasovicova J."/>
            <person name="Kubasova T."/>
            <person name="Cejkova D."/>
            <person name="Rychlik I."/>
        </authorList>
    </citation>
    <scope>NUCLEOTIDE SEQUENCE [LARGE SCALE GENOMIC DNA]</scope>
    <source>
        <strain evidence="2 3">An574</strain>
    </source>
</reference>
<dbReference type="RefSeq" id="WP_204784991.1">
    <property type="nucleotide sequence ID" value="NZ_CALVGD010000087.1"/>
</dbReference>
<name>A0ABS2GWM0_9LACO</name>
<evidence type="ECO:0000256" key="1">
    <source>
        <dbReference type="HAMAP-Rule" id="MF_00652"/>
    </source>
</evidence>
<gene>
    <name evidence="2" type="primary">yaaA</name>
    <name evidence="2" type="ORF">H5975_04140</name>
</gene>
<protein>
    <recommendedName>
        <fullName evidence="1">UPF0246 protein H5975_04140</fullName>
    </recommendedName>
</protein>
<dbReference type="NCBIfam" id="NF002543">
    <property type="entry name" value="PRK02101.1-4"/>
    <property type="match status" value="1"/>
</dbReference>
<dbReference type="PANTHER" id="PTHR30283:SF4">
    <property type="entry name" value="PEROXIDE STRESS RESISTANCE PROTEIN YAAA"/>
    <property type="match status" value="1"/>
</dbReference>
<dbReference type="Proteomes" id="UP000785625">
    <property type="component" value="Unassembled WGS sequence"/>
</dbReference>
<sequence>MQIIISPARRMKTDTDSLPASQLPMYLDKTQQILDYLRSLSYSEIHQLWWNCSEKIARPNYEWVHQMQLKQNLTPAIIAFTGLQYQYMAPDVFTDDELAYVQDHLKIMSGFYGMLRPFDGIVQYRLGMGDRAKVAGTKNLYQFWGSQLADDLYHNNDIVLNLASQEYSKAIQPYVNGQRQFITCRFVEMIDGKPKQKATLAKMARGNMVRYLAAQQAATLDQVKQFAIGYHYVADLSTPTLFTFLKDVRSSSDFDN</sequence>
<evidence type="ECO:0000313" key="2">
    <source>
        <dbReference type="EMBL" id="MBM6940680.1"/>
    </source>
</evidence>
<dbReference type="HAMAP" id="MF_00652">
    <property type="entry name" value="UPF0246"/>
    <property type="match status" value="1"/>
</dbReference>
<keyword evidence="3" id="KW-1185">Reference proteome</keyword>
<dbReference type="InterPro" id="IPR005583">
    <property type="entry name" value="YaaA"/>
</dbReference>
<accession>A0ABS2GWM0</accession>
<comment type="similarity">
    <text evidence="1">Belongs to the UPF0246 family.</text>
</comment>
<dbReference type="EMBL" id="JACJKU010000030">
    <property type="protein sequence ID" value="MBM6940680.1"/>
    <property type="molecule type" value="Genomic_DNA"/>
</dbReference>
<proteinExistence type="inferred from homology"/>
<comment type="caution">
    <text evidence="2">The sequence shown here is derived from an EMBL/GenBank/DDBJ whole genome shotgun (WGS) entry which is preliminary data.</text>
</comment>
<dbReference type="PANTHER" id="PTHR30283">
    <property type="entry name" value="PEROXIDE STRESS RESPONSE PROTEIN YAAA"/>
    <property type="match status" value="1"/>
</dbReference>
<dbReference type="Pfam" id="PF03883">
    <property type="entry name" value="H2O2_YaaD"/>
    <property type="match status" value="1"/>
</dbReference>
<organism evidence="2 3">
    <name type="scientific">Limosilactobacillus coleohominis</name>
    <dbReference type="NCBI Taxonomy" id="181675"/>
    <lineage>
        <taxon>Bacteria</taxon>
        <taxon>Bacillati</taxon>
        <taxon>Bacillota</taxon>
        <taxon>Bacilli</taxon>
        <taxon>Lactobacillales</taxon>
        <taxon>Lactobacillaceae</taxon>
        <taxon>Limosilactobacillus</taxon>
    </lineage>
</organism>